<feature type="non-terminal residue" evidence="3">
    <location>
        <position position="100"/>
    </location>
</feature>
<sequence>IPAIGIGTWALRRNTSEVIAMAIQNGFRHIDAAWIYNNQRDVGLGIKEGLRRTGMKREDIWVTSKLWNDRHADKVSQGLEETLQQLGLDYLDLWLVHFPV</sequence>
<accession>A0A6G1HLZ1</accession>
<reference evidence="3" key="1">
    <citation type="journal article" date="2020" name="Stud. Mycol.">
        <title>101 Dothideomycetes genomes: a test case for predicting lifestyles and emergence of pathogens.</title>
        <authorList>
            <person name="Haridas S."/>
            <person name="Albert R."/>
            <person name="Binder M."/>
            <person name="Bloem J."/>
            <person name="Labutti K."/>
            <person name="Salamov A."/>
            <person name="Andreopoulos B."/>
            <person name="Baker S."/>
            <person name="Barry K."/>
            <person name="Bills G."/>
            <person name="Bluhm B."/>
            <person name="Cannon C."/>
            <person name="Castanera R."/>
            <person name="Culley D."/>
            <person name="Daum C."/>
            <person name="Ezra D."/>
            <person name="Gonzalez J."/>
            <person name="Henrissat B."/>
            <person name="Kuo A."/>
            <person name="Liang C."/>
            <person name="Lipzen A."/>
            <person name="Lutzoni F."/>
            <person name="Magnuson J."/>
            <person name="Mondo S."/>
            <person name="Nolan M."/>
            <person name="Ohm R."/>
            <person name="Pangilinan J."/>
            <person name="Park H.-J."/>
            <person name="Ramirez L."/>
            <person name="Alfaro M."/>
            <person name="Sun H."/>
            <person name="Tritt A."/>
            <person name="Yoshinaga Y."/>
            <person name="Zwiers L.-H."/>
            <person name="Turgeon B."/>
            <person name="Goodwin S."/>
            <person name="Spatafora J."/>
            <person name="Crous P."/>
            <person name="Grigoriev I."/>
        </authorList>
    </citation>
    <scope>NUCLEOTIDE SEQUENCE</scope>
    <source>
        <strain evidence="3">CBS 262.69</strain>
    </source>
</reference>
<dbReference type="Proteomes" id="UP000799640">
    <property type="component" value="Unassembled WGS sequence"/>
</dbReference>
<dbReference type="SUPFAM" id="SSF51430">
    <property type="entry name" value="NAD(P)-linked oxidoreductase"/>
    <property type="match status" value="1"/>
</dbReference>
<dbReference type="PRINTS" id="PR00069">
    <property type="entry name" value="ALDKETRDTASE"/>
</dbReference>
<keyword evidence="4" id="KW-1185">Reference proteome</keyword>
<evidence type="ECO:0000313" key="3">
    <source>
        <dbReference type="EMBL" id="KAF2396924.1"/>
    </source>
</evidence>
<dbReference type="AlphaFoldDB" id="A0A6G1HLZ1"/>
<keyword evidence="1" id="KW-0560">Oxidoreductase</keyword>
<feature type="non-terminal residue" evidence="3">
    <location>
        <position position="1"/>
    </location>
</feature>
<dbReference type="GO" id="GO:0016491">
    <property type="term" value="F:oxidoreductase activity"/>
    <property type="evidence" value="ECO:0007669"/>
    <property type="project" value="UniProtKB-KW"/>
</dbReference>
<dbReference type="InterPro" id="IPR020471">
    <property type="entry name" value="AKR"/>
</dbReference>
<gene>
    <name evidence="3" type="ORF">EJ06DRAFT_459244</name>
</gene>
<dbReference type="PROSITE" id="PS00798">
    <property type="entry name" value="ALDOKETO_REDUCTASE_1"/>
    <property type="match status" value="1"/>
</dbReference>
<dbReference type="Gene3D" id="3.20.20.100">
    <property type="entry name" value="NADP-dependent oxidoreductase domain"/>
    <property type="match status" value="1"/>
</dbReference>
<dbReference type="Pfam" id="PF00248">
    <property type="entry name" value="Aldo_ket_red"/>
    <property type="match status" value="1"/>
</dbReference>
<evidence type="ECO:0000313" key="4">
    <source>
        <dbReference type="Proteomes" id="UP000799640"/>
    </source>
</evidence>
<dbReference type="InterPro" id="IPR023210">
    <property type="entry name" value="NADP_OxRdtase_dom"/>
</dbReference>
<proteinExistence type="predicted"/>
<name>A0A6G1HLZ1_9PEZI</name>
<evidence type="ECO:0000256" key="1">
    <source>
        <dbReference type="ARBA" id="ARBA00023002"/>
    </source>
</evidence>
<dbReference type="InterPro" id="IPR018170">
    <property type="entry name" value="Aldo/ket_reductase_CS"/>
</dbReference>
<dbReference type="PANTHER" id="PTHR11732">
    <property type="entry name" value="ALDO/KETO REDUCTASE"/>
    <property type="match status" value="1"/>
</dbReference>
<feature type="domain" description="NADP-dependent oxidoreductase" evidence="2">
    <location>
        <begin position="4"/>
        <end position="99"/>
    </location>
</feature>
<protein>
    <submittedName>
        <fullName evidence="3">Aldo/keto reductase</fullName>
    </submittedName>
</protein>
<evidence type="ECO:0000259" key="2">
    <source>
        <dbReference type="Pfam" id="PF00248"/>
    </source>
</evidence>
<dbReference type="OrthoDB" id="416253at2759"/>
<organism evidence="3 4">
    <name type="scientific">Trichodelitschia bisporula</name>
    <dbReference type="NCBI Taxonomy" id="703511"/>
    <lineage>
        <taxon>Eukaryota</taxon>
        <taxon>Fungi</taxon>
        <taxon>Dikarya</taxon>
        <taxon>Ascomycota</taxon>
        <taxon>Pezizomycotina</taxon>
        <taxon>Dothideomycetes</taxon>
        <taxon>Dothideomycetes incertae sedis</taxon>
        <taxon>Phaeotrichales</taxon>
        <taxon>Phaeotrichaceae</taxon>
        <taxon>Trichodelitschia</taxon>
    </lineage>
</organism>
<dbReference type="EMBL" id="ML996705">
    <property type="protein sequence ID" value="KAF2396924.1"/>
    <property type="molecule type" value="Genomic_DNA"/>
</dbReference>
<dbReference type="InterPro" id="IPR036812">
    <property type="entry name" value="NAD(P)_OxRdtase_dom_sf"/>
</dbReference>